<dbReference type="KEGG" id="mmyr:MXMO3_01728"/>
<dbReference type="AlphaFoldDB" id="A0A2R4MEA8"/>
<feature type="transmembrane region" description="Helical" evidence="1">
    <location>
        <begin position="105"/>
        <end position="130"/>
    </location>
</feature>
<dbReference type="EMBL" id="CP021330">
    <property type="protein sequence ID" value="AVX04254.1"/>
    <property type="molecule type" value="Genomic_DNA"/>
</dbReference>
<protein>
    <submittedName>
        <fullName evidence="2">Uncharacterized protein</fullName>
    </submittedName>
</protein>
<evidence type="ECO:0000313" key="2">
    <source>
        <dbReference type="EMBL" id="AVX04254.1"/>
    </source>
</evidence>
<proteinExistence type="predicted"/>
<feature type="transmembrane region" description="Helical" evidence="1">
    <location>
        <begin position="58"/>
        <end position="80"/>
    </location>
</feature>
<gene>
    <name evidence="2" type="ORF">MXMO3_01728</name>
</gene>
<evidence type="ECO:0000313" key="3">
    <source>
        <dbReference type="Proteomes" id="UP000258927"/>
    </source>
</evidence>
<dbReference type="RefSeq" id="WP_117395594.1">
    <property type="nucleotide sequence ID" value="NZ_CP021330.1"/>
</dbReference>
<reference evidence="2 3" key="1">
    <citation type="submission" date="2017-05" db="EMBL/GenBank/DDBJ databases">
        <title>Genome Analysis of Maritalea myrionectae HL2708#5.</title>
        <authorList>
            <consortium name="Cotde Inc.-PKNU"/>
            <person name="Jang D."/>
            <person name="Oh H.-M."/>
        </authorList>
    </citation>
    <scope>NUCLEOTIDE SEQUENCE [LARGE SCALE GENOMIC DNA]</scope>
    <source>
        <strain evidence="2 3">HL2708#5</strain>
    </source>
</reference>
<dbReference type="Proteomes" id="UP000258927">
    <property type="component" value="Chromosome"/>
</dbReference>
<sequence length="133" mass="15509">MKLILMIIKFLAGGWKDYLEQKRQDRYAAMSDEQKTLHKENADERKSRREVRQATATFWEMRVITFLIVFPYVAHLWSIWMDTQFKLGWAVDKFPEPFASHQSTILLSFFGVSTGLGIAKIASGTIAYMARRK</sequence>
<organism evidence="2 3">
    <name type="scientific">Maritalea myrionectae</name>
    <dbReference type="NCBI Taxonomy" id="454601"/>
    <lineage>
        <taxon>Bacteria</taxon>
        <taxon>Pseudomonadati</taxon>
        <taxon>Pseudomonadota</taxon>
        <taxon>Alphaproteobacteria</taxon>
        <taxon>Hyphomicrobiales</taxon>
        <taxon>Devosiaceae</taxon>
        <taxon>Maritalea</taxon>
    </lineage>
</organism>
<evidence type="ECO:0000256" key="1">
    <source>
        <dbReference type="SAM" id="Phobius"/>
    </source>
</evidence>
<keyword evidence="1" id="KW-1133">Transmembrane helix</keyword>
<accession>A0A2R4MEA8</accession>
<keyword evidence="1" id="KW-0812">Transmembrane</keyword>
<keyword evidence="1" id="KW-0472">Membrane</keyword>
<keyword evidence="3" id="KW-1185">Reference proteome</keyword>
<name>A0A2R4MEA8_9HYPH</name>